<feature type="transmembrane region" description="Helical" evidence="1">
    <location>
        <begin position="117"/>
        <end position="139"/>
    </location>
</feature>
<dbReference type="Pfam" id="PF17439">
    <property type="entry name" value="DUF5418"/>
    <property type="match status" value="1"/>
</dbReference>
<reference evidence="2" key="1">
    <citation type="journal article" date="2020" name="bioRxiv">
        <title>A rank-normalized archaeal taxonomy based on genome phylogeny resolves widespread incomplete and uneven classifications.</title>
        <authorList>
            <person name="Rinke C."/>
            <person name="Chuvochina M."/>
            <person name="Mussig A.J."/>
            <person name="Chaumeil P.-A."/>
            <person name="Waite D.W."/>
            <person name="Whitman W.B."/>
            <person name="Parks D.H."/>
            <person name="Hugenholtz P."/>
        </authorList>
    </citation>
    <scope>NUCLEOTIDE SEQUENCE</scope>
    <source>
        <strain evidence="2">UBA8849</strain>
    </source>
</reference>
<keyword evidence="1" id="KW-0472">Membrane</keyword>
<feature type="transmembrane region" description="Helical" evidence="1">
    <location>
        <begin position="15"/>
        <end position="37"/>
    </location>
</feature>
<sequence length="155" mass="17894">MVNEHKAHLSVIQKMILAVVNGSITIILSIIVFYIFYPQNISLFLITAGILTVFVFLYGLLLFLFGFTHRELSYLSKYDKYKFLCKFTIEMFSSLTNHAFLTISAIVLYQIQHPKPTIDFIVMIGMITISVIVVMLLFLKTYSIIIKQLKKLENN</sequence>
<organism evidence="2 3">
    <name type="scientific">Methanocaldococcus jannaschii</name>
    <dbReference type="NCBI Taxonomy" id="2190"/>
    <lineage>
        <taxon>Archaea</taxon>
        <taxon>Methanobacteriati</taxon>
        <taxon>Methanobacteriota</taxon>
        <taxon>Methanomada group</taxon>
        <taxon>Methanococci</taxon>
        <taxon>Methanococcales</taxon>
        <taxon>Methanocaldococcaceae</taxon>
        <taxon>Methanocaldococcus</taxon>
    </lineage>
</organism>
<evidence type="ECO:0000313" key="3">
    <source>
        <dbReference type="Proteomes" id="UP000645676"/>
    </source>
</evidence>
<evidence type="ECO:0000313" key="2">
    <source>
        <dbReference type="EMBL" id="HII59636.1"/>
    </source>
</evidence>
<accession>A0A832T1N7</accession>
<protein>
    <submittedName>
        <fullName evidence="2">Uncharacterized protein</fullName>
    </submittedName>
</protein>
<gene>
    <name evidence="2" type="ORF">HA335_03500</name>
</gene>
<keyword evidence="1" id="KW-0812">Transmembrane</keyword>
<dbReference type="EMBL" id="DUJR01000018">
    <property type="protein sequence ID" value="HII59636.1"/>
    <property type="molecule type" value="Genomic_DNA"/>
</dbReference>
<dbReference type="InterPro" id="IPR035582">
    <property type="entry name" value="DUF5418"/>
</dbReference>
<name>A0A832T1N7_9EURY</name>
<keyword evidence="1" id="KW-1133">Transmembrane helix</keyword>
<evidence type="ECO:0000256" key="1">
    <source>
        <dbReference type="SAM" id="Phobius"/>
    </source>
</evidence>
<dbReference type="RefSeq" id="WP_064496402.1">
    <property type="nucleotide sequence ID" value="NC_000909.1"/>
</dbReference>
<dbReference type="Proteomes" id="UP000645676">
    <property type="component" value="Unassembled WGS sequence"/>
</dbReference>
<feature type="transmembrane region" description="Helical" evidence="1">
    <location>
        <begin position="43"/>
        <end position="67"/>
    </location>
</feature>
<comment type="caution">
    <text evidence="2">The sequence shown here is derived from an EMBL/GenBank/DDBJ whole genome shotgun (WGS) entry which is preliminary data.</text>
</comment>
<proteinExistence type="predicted"/>
<dbReference type="AlphaFoldDB" id="A0A832T1N7"/>